<dbReference type="PANTHER" id="PTHR47148">
    <property type="entry name" value="CYTOCHROME C OXIDASE ASSEMBLY FACTOR 1 HOMOLOG"/>
    <property type="match status" value="1"/>
</dbReference>
<dbReference type="WBParaSite" id="DME_0000153101-mRNA-1">
    <property type="protein sequence ID" value="DME_0000153101-mRNA-1"/>
    <property type="gene ID" value="DME_0000153101"/>
</dbReference>
<name>A0A158Q335_DRAME</name>
<proteinExistence type="predicted"/>
<dbReference type="OrthoDB" id="64291at2759"/>
<accession>A0A158Q335</accession>
<reference evidence="1 3" key="2">
    <citation type="submission" date="2018-11" db="EMBL/GenBank/DDBJ databases">
        <authorList>
            <consortium name="Pathogen Informatics"/>
        </authorList>
    </citation>
    <scope>NUCLEOTIDE SEQUENCE [LARGE SCALE GENOMIC DNA]</scope>
</reference>
<sequence length="98" mass="11164">MHICRKALQILSEHEKAMKNLGPPLRVGNIDLDDRERNYVGSSKSELRIPISGQLDGGFIEVRAQKQLPADDFITSQVELELNKNNMKIIIYDDGDWI</sequence>
<dbReference type="AlphaFoldDB" id="A0A158Q335"/>
<evidence type="ECO:0000313" key="1">
    <source>
        <dbReference type="EMBL" id="VDN55918.1"/>
    </source>
</evidence>
<dbReference type="GO" id="GO:0005743">
    <property type="term" value="C:mitochondrial inner membrane"/>
    <property type="evidence" value="ECO:0007669"/>
    <property type="project" value="TreeGrafter"/>
</dbReference>
<dbReference type="Proteomes" id="UP000274756">
    <property type="component" value="Unassembled WGS sequence"/>
</dbReference>
<organism evidence="2 4">
    <name type="scientific">Dracunculus medinensis</name>
    <name type="common">Guinea worm</name>
    <dbReference type="NCBI Taxonomy" id="318479"/>
    <lineage>
        <taxon>Eukaryota</taxon>
        <taxon>Metazoa</taxon>
        <taxon>Ecdysozoa</taxon>
        <taxon>Nematoda</taxon>
        <taxon>Chromadorea</taxon>
        <taxon>Rhabditida</taxon>
        <taxon>Spirurina</taxon>
        <taxon>Dracunculoidea</taxon>
        <taxon>Dracunculidae</taxon>
        <taxon>Dracunculus</taxon>
    </lineage>
</organism>
<evidence type="ECO:0000313" key="4">
    <source>
        <dbReference type="WBParaSite" id="DME_0000153101-mRNA-1"/>
    </source>
</evidence>
<keyword evidence="3" id="KW-1185">Reference proteome</keyword>
<protein>
    <submittedName>
        <fullName evidence="4">KH_dom_type_1 domain-containing protein</fullName>
    </submittedName>
</protein>
<dbReference type="STRING" id="318479.A0A158Q335"/>
<dbReference type="PANTHER" id="PTHR47148:SF1">
    <property type="entry name" value="CYTOCHROME C OXIDASE ASSEMBLY FACTOR 1 HOMOLOG"/>
    <property type="match status" value="1"/>
</dbReference>
<dbReference type="Pfam" id="PF08695">
    <property type="entry name" value="Coa1"/>
    <property type="match status" value="1"/>
</dbReference>
<dbReference type="Proteomes" id="UP000038040">
    <property type="component" value="Unplaced"/>
</dbReference>
<dbReference type="InterPro" id="IPR014807">
    <property type="entry name" value="Coa1"/>
</dbReference>
<evidence type="ECO:0000313" key="2">
    <source>
        <dbReference type="Proteomes" id="UP000038040"/>
    </source>
</evidence>
<dbReference type="EMBL" id="UYYG01001153">
    <property type="protein sequence ID" value="VDN55918.1"/>
    <property type="molecule type" value="Genomic_DNA"/>
</dbReference>
<dbReference type="GO" id="GO:0033617">
    <property type="term" value="P:mitochondrial respiratory chain complex IV assembly"/>
    <property type="evidence" value="ECO:0007669"/>
    <property type="project" value="TreeGrafter"/>
</dbReference>
<evidence type="ECO:0000313" key="3">
    <source>
        <dbReference type="Proteomes" id="UP000274756"/>
    </source>
</evidence>
<gene>
    <name evidence="1" type="ORF">DME_LOCUS5891</name>
</gene>
<dbReference type="GO" id="GO:0032981">
    <property type="term" value="P:mitochondrial respiratory chain complex I assembly"/>
    <property type="evidence" value="ECO:0007669"/>
    <property type="project" value="TreeGrafter"/>
</dbReference>
<reference evidence="4" key="1">
    <citation type="submission" date="2016-04" db="UniProtKB">
        <authorList>
            <consortium name="WormBaseParasite"/>
        </authorList>
    </citation>
    <scope>IDENTIFICATION</scope>
</reference>